<dbReference type="EMBL" id="BA000016">
    <property type="protein sequence ID" value="BAB81544.1"/>
    <property type="molecule type" value="Genomic_DNA"/>
</dbReference>
<organism evidence="1 2">
    <name type="scientific">Clostridium perfringens (strain 13 / Type A)</name>
    <dbReference type="NCBI Taxonomy" id="195102"/>
    <lineage>
        <taxon>Bacteria</taxon>
        <taxon>Bacillati</taxon>
        <taxon>Bacillota</taxon>
        <taxon>Clostridia</taxon>
        <taxon>Eubacteriales</taxon>
        <taxon>Clostridiaceae</taxon>
        <taxon>Clostridium</taxon>
    </lineage>
</organism>
<gene>
    <name evidence="1" type="ordered locus">CPE1838</name>
</gene>
<protein>
    <submittedName>
        <fullName evidence="1">Uncharacterized protein</fullName>
    </submittedName>
</protein>
<dbReference type="STRING" id="195102.gene:10491102"/>
<proteinExistence type="predicted"/>
<evidence type="ECO:0000313" key="1">
    <source>
        <dbReference type="EMBL" id="BAB81544.1"/>
    </source>
</evidence>
<sequence>MMILSCQKGEIMSLLIKTLVINDTNDISKLKELKDKRVKFILLNEKIFIEILRVDKKCDVEEKIEQLIRDRFFNYTPLVHYEVLKYNKSLFLIVYFIGCDERFKSLLYERKDFSLTFPELKNKNILSFKKATFELKNLKISIYIKGKLVLLKSVKDSNIIEVIEESLKGLEKDFGVSLKDFTFKIQKEYLKEEIKEWFKGLKLNEIRGEENLYQKI</sequence>
<dbReference type="Proteomes" id="UP000000818">
    <property type="component" value="Chromosome"/>
</dbReference>
<dbReference type="KEGG" id="cpe:CPE1838"/>
<accession>Q8XJC2</accession>
<dbReference type="HOGENOM" id="CLU_1346946_0_0_9"/>
<dbReference type="SMR" id="Q8XJC2"/>
<dbReference type="AlphaFoldDB" id="Q8XJC2"/>
<evidence type="ECO:0000313" key="2">
    <source>
        <dbReference type="Proteomes" id="UP000000818"/>
    </source>
</evidence>
<name>Q8XJC2_CLOPE</name>
<reference evidence="1 2" key="1">
    <citation type="journal article" date="2002" name="Proc. Natl. Acad. Sci. U.S.A.">
        <title>Complete genome sequence of Clostridium perfringens, an anaerobic flesh-eater.</title>
        <authorList>
            <person name="Shimizu T."/>
            <person name="Ohtani K."/>
            <person name="Hirakawa H."/>
            <person name="Ohshima K."/>
            <person name="Yamashita A."/>
            <person name="Shiba T."/>
            <person name="Ogasawara N."/>
            <person name="Hattori M."/>
            <person name="Kuhara S."/>
            <person name="Hayashi H."/>
        </authorList>
    </citation>
    <scope>NUCLEOTIDE SEQUENCE [LARGE SCALE GENOMIC DNA]</scope>
    <source>
        <strain evidence="2">13 / Type A</strain>
    </source>
</reference>